<sequence length="132" mass="15762">MAKIIMMAFYLIFIGVLIINVMSYNPLLTYTLRFKKMEVQPNISVDYHTVDRYKEGEFLNAQIKINSKEQVNKAIVIFYRCDSDGINCEYFQTWKFTDLCTKLKQKNQLWSRWYGSFDPPMVCPLDKVRKLY</sequence>
<dbReference type="KEGG" id="api:107885150"/>
<dbReference type="OrthoDB" id="6589387at2759"/>
<accession>A0A8R2JW50</accession>
<organism evidence="1 2">
    <name type="scientific">Acyrthosiphon pisum</name>
    <name type="common">Pea aphid</name>
    <dbReference type="NCBI Taxonomy" id="7029"/>
    <lineage>
        <taxon>Eukaryota</taxon>
        <taxon>Metazoa</taxon>
        <taxon>Ecdysozoa</taxon>
        <taxon>Arthropoda</taxon>
        <taxon>Hexapoda</taxon>
        <taxon>Insecta</taxon>
        <taxon>Pterygota</taxon>
        <taxon>Neoptera</taxon>
        <taxon>Paraneoptera</taxon>
        <taxon>Hemiptera</taxon>
        <taxon>Sternorrhyncha</taxon>
        <taxon>Aphidomorpha</taxon>
        <taxon>Aphidoidea</taxon>
        <taxon>Aphididae</taxon>
        <taxon>Macrosiphini</taxon>
        <taxon>Acyrthosiphon</taxon>
    </lineage>
</organism>
<evidence type="ECO:0000313" key="2">
    <source>
        <dbReference type="Proteomes" id="UP000007819"/>
    </source>
</evidence>
<name>A0A8R2JW50_ACYPI</name>
<reference evidence="1" key="2">
    <citation type="submission" date="2022-06" db="UniProtKB">
        <authorList>
            <consortium name="EnsemblMetazoa"/>
        </authorList>
    </citation>
    <scope>IDENTIFICATION</scope>
</reference>
<dbReference type="AlphaFoldDB" id="A0A8R2JW50"/>
<dbReference type="GeneID" id="107885150"/>
<dbReference type="Proteomes" id="UP000007819">
    <property type="component" value="Chromosome A3"/>
</dbReference>
<protein>
    <submittedName>
        <fullName evidence="1">Uncharacterized protein</fullName>
    </submittedName>
</protein>
<keyword evidence="2" id="KW-1185">Reference proteome</keyword>
<proteinExistence type="predicted"/>
<evidence type="ECO:0000313" key="1">
    <source>
        <dbReference type="EnsemblMetazoa" id="XP_029347510.1"/>
    </source>
</evidence>
<dbReference type="EnsemblMetazoa" id="XM_029491650.1">
    <property type="protein sequence ID" value="XP_029347510.1"/>
    <property type="gene ID" value="LOC107885150"/>
</dbReference>
<dbReference type="RefSeq" id="XP_029347510.1">
    <property type="nucleotide sequence ID" value="XM_029491650.1"/>
</dbReference>
<reference evidence="2" key="1">
    <citation type="submission" date="2010-06" db="EMBL/GenBank/DDBJ databases">
        <authorList>
            <person name="Jiang H."/>
            <person name="Abraham K."/>
            <person name="Ali S."/>
            <person name="Alsbrooks S.L."/>
            <person name="Anim B.N."/>
            <person name="Anosike U.S."/>
            <person name="Attaway T."/>
            <person name="Bandaranaike D.P."/>
            <person name="Battles P.K."/>
            <person name="Bell S.N."/>
            <person name="Bell A.V."/>
            <person name="Beltran B."/>
            <person name="Bickham C."/>
            <person name="Bustamante Y."/>
            <person name="Caleb T."/>
            <person name="Canada A."/>
            <person name="Cardenas V."/>
            <person name="Carter K."/>
            <person name="Chacko J."/>
            <person name="Chandrabose M.N."/>
            <person name="Chavez D."/>
            <person name="Chavez A."/>
            <person name="Chen L."/>
            <person name="Chu H.-S."/>
            <person name="Claassen K.J."/>
            <person name="Cockrell R."/>
            <person name="Collins M."/>
            <person name="Cooper J.A."/>
            <person name="Cree A."/>
            <person name="Curry S.M."/>
            <person name="Da Y."/>
            <person name="Dao M.D."/>
            <person name="Das B."/>
            <person name="Davila M.-L."/>
            <person name="Davy-Carroll L."/>
            <person name="Denson S."/>
            <person name="Dinh H."/>
            <person name="Ebong V.E."/>
            <person name="Edwards J.R."/>
            <person name="Egan A."/>
            <person name="El-Daye J."/>
            <person name="Escobedo L."/>
            <person name="Fernandez S."/>
            <person name="Fernando P.R."/>
            <person name="Flagg N."/>
            <person name="Forbes L.D."/>
            <person name="Fowler R.G."/>
            <person name="Fu Q."/>
            <person name="Gabisi R.A."/>
            <person name="Ganer J."/>
            <person name="Garbino Pronczuk A."/>
            <person name="Garcia R.M."/>
            <person name="Garner T."/>
            <person name="Garrett T.E."/>
            <person name="Gonzalez D.A."/>
            <person name="Hamid H."/>
            <person name="Hawkins E.S."/>
            <person name="Hirani K."/>
            <person name="Hogues M.E."/>
            <person name="Hollins B."/>
            <person name="Hsiao C.-H."/>
            <person name="Jabil R."/>
            <person name="James M.L."/>
            <person name="Jhangiani S.N."/>
            <person name="Johnson B."/>
            <person name="Johnson Q."/>
            <person name="Joshi V."/>
            <person name="Kalu J.B."/>
            <person name="Kam C."/>
            <person name="Kashfia A."/>
            <person name="Keebler J."/>
            <person name="Kisamo H."/>
            <person name="Kovar C.L."/>
            <person name="Lago L.A."/>
            <person name="Lai C.-Y."/>
            <person name="Laidlaw J."/>
            <person name="Lara F."/>
            <person name="Le T.-K."/>
            <person name="Lee S.L."/>
            <person name="Legall F.H."/>
            <person name="Lemon S.J."/>
            <person name="Lewis L.R."/>
            <person name="Li B."/>
            <person name="Liu Y."/>
            <person name="Liu Y.-S."/>
            <person name="Lopez J."/>
            <person name="Lozado R.J."/>
            <person name="Lu J."/>
            <person name="Madu R.C."/>
            <person name="Maheshwari M."/>
            <person name="Maheshwari R."/>
            <person name="Malloy K."/>
            <person name="Martinez E."/>
            <person name="Mathew T."/>
            <person name="Mercado I.C."/>
            <person name="Mercado C."/>
            <person name="Meyer B."/>
            <person name="Montgomery K."/>
            <person name="Morgan M.B."/>
            <person name="Munidasa M."/>
            <person name="Nazareth L.V."/>
            <person name="Nelson J."/>
            <person name="Ng B.M."/>
            <person name="Nguyen N.B."/>
            <person name="Nguyen P.Q."/>
            <person name="Nguyen T."/>
            <person name="Obregon M."/>
            <person name="Okwuonu G.O."/>
            <person name="Onwere C.G."/>
            <person name="Orozco G."/>
            <person name="Parra A."/>
            <person name="Patel S."/>
            <person name="Patil S."/>
            <person name="Perez A."/>
            <person name="Perez Y."/>
            <person name="Pham C."/>
            <person name="Primus E.L."/>
            <person name="Pu L.-L."/>
            <person name="Puazo M."/>
            <person name="Qin X."/>
            <person name="Quiroz J.B."/>
            <person name="Reese J."/>
            <person name="Richards S."/>
            <person name="Rives C.M."/>
            <person name="Robberts R."/>
            <person name="Ruiz S.J."/>
            <person name="Ruiz M.J."/>
            <person name="Santibanez J."/>
            <person name="Schneider B.W."/>
            <person name="Sisson I."/>
            <person name="Smith M."/>
            <person name="Sodergren E."/>
            <person name="Song X.-Z."/>
            <person name="Song B.B."/>
            <person name="Summersgill H."/>
            <person name="Thelus R."/>
            <person name="Thornton R.D."/>
            <person name="Trejos Z.Y."/>
            <person name="Usmani K."/>
            <person name="Vattathil S."/>
            <person name="Villasana D."/>
            <person name="Walker D.L."/>
            <person name="Wang S."/>
            <person name="Wang K."/>
            <person name="White C.S."/>
            <person name="Williams A.C."/>
            <person name="Williamson J."/>
            <person name="Wilson K."/>
            <person name="Woghiren I.O."/>
            <person name="Woodworth J.R."/>
            <person name="Worley K.C."/>
            <person name="Wright R.A."/>
            <person name="Wu W."/>
            <person name="Young L."/>
            <person name="Zhang L."/>
            <person name="Zhang J."/>
            <person name="Zhu Y."/>
            <person name="Muzny D.M."/>
            <person name="Weinstock G."/>
            <person name="Gibbs R.A."/>
        </authorList>
    </citation>
    <scope>NUCLEOTIDE SEQUENCE [LARGE SCALE GENOMIC DNA]</scope>
    <source>
        <strain evidence="2">LSR1</strain>
    </source>
</reference>